<feature type="domain" description="CMP/dCMP-type deaminase" evidence="3">
    <location>
        <begin position="4"/>
        <end position="131"/>
    </location>
</feature>
<sequence>MLHKQERKHILDAMETAQKSNMKMKHGCVIVNGKGTVISKACNTYETAADIKPYTKGKYGLSCHAEENALKKVDYKLLYGAKLYVTRVSVCDNQFVFMNSKPCPRCTTIINKCIQKYGLKMVYYSTEDLCM</sequence>
<dbReference type="SUPFAM" id="SSF53927">
    <property type="entry name" value="Cytidine deaminase-like"/>
    <property type="match status" value="1"/>
</dbReference>
<evidence type="ECO:0000259" key="3">
    <source>
        <dbReference type="PROSITE" id="PS51747"/>
    </source>
</evidence>
<dbReference type="EMBL" id="MN739969">
    <property type="protein sequence ID" value="QHT80472.1"/>
    <property type="molecule type" value="Genomic_DNA"/>
</dbReference>
<name>A0A6C0HIR5_9ZZZZ</name>
<protein>
    <recommendedName>
        <fullName evidence="3">CMP/dCMP-type deaminase domain-containing protein</fullName>
    </recommendedName>
</protein>
<reference evidence="4" key="1">
    <citation type="journal article" date="2020" name="Nature">
        <title>Giant virus diversity and host interactions through global metagenomics.</title>
        <authorList>
            <person name="Schulz F."/>
            <person name="Roux S."/>
            <person name="Paez-Espino D."/>
            <person name="Jungbluth S."/>
            <person name="Walsh D.A."/>
            <person name="Denef V.J."/>
            <person name="McMahon K.D."/>
            <person name="Konstantinidis K.T."/>
            <person name="Eloe-Fadrosh E.A."/>
            <person name="Kyrpides N.C."/>
            <person name="Woyke T."/>
        </authorList>
    </citation>
    <scope>NUCLEOTIDE SEQUENCE</scope>
    <source>
        <strain evidence="4">GVMAG-M-3300023184-120</strain>
    </source>
</reference>
<evidence type="ECO:0000313" key="4">
    <source>
        <dbReference type="EMBL" id="QHT80472.1"/>
    </source>
</evidence>
<dbReference type="PROSITE" id="PS00903">
    <property type="entry name" value="CYT_DCMP_DEAMINASES_1"/>
    <property type="match status" value="1"/>
</dbReference>
<dbReference type="AlphaFoldDB" id="A0A6C0HIR5"/>
<dbReference type="InterPro" id="IPR002125">
    <property type="entry name" value="CMP_dCMP_dom"/>
</dbReference>
<evidence type="ECO:0000256" key="2">
    <source>
        <dbReference type="ARBA" id="ARBA00022833"/>
    </source>
</evidence>
<dbReference type="InterPro" id="IPR016192">
    <property type="entry name" value="APOBEC/CMP_deaminase_Zn-bd"/>
</dbReference>
<dbReference type="Pfam" id="PF00383">
    <property type="entry name" value="dCMP_cyt_deam_1"/>
    <property type="match status" value="1"/>
</dbReference>
<dbReference type="GO" id="GO:0016787">
    <property type="term" value="F:hydrolase activity"/>
    <property type="evidence" value="ECO:0007669"/>
    <property type="project" value="InterPro"/>
</dbReference>
<dbReference type="InterPro" id="IPR016193">
    <property type="entry name" value="Cytidine_deaminase-like"/>
</dbReference>
<dbReference type="PROSITE" id="PS51747">
    <property type="entry name" value="CYT_DCMP_DEAMINASES_2"/>
    <property type="match status" value="1"/>
</dbReference>
<evidence type="ECO:0000256" key="1">
    <source>
        <dbReference type="ARBA" id="ARBA00022723"/>
    </source>
</evidence>
<organism evidence="4">
    <name type="scientific">viral metagenome</name>
    <dbReference type="NCBI Taxonomy" id="1070528"/>
    <lineage>
        <taxon>unclassified sequences</taxon>
        <taxon>metagenomes</taxon>
        <taxon>organismal metagenomes</taxon>
    </lineage>
</organism>
<dbReference type="Gene3D" id="3.40.140.10">
    <property type="entry name" value="Cytidine Deaminase, domain 2"/>
    <property type="match status" value="1"/>
</dbReference>
<keyword evidence="1" id="KW-0479">Metal-binding</keyword>
<accession>A0A6C0HIR5</accession>
<dbReference type="GO" id="GO:0008270">
    <property type="term" value="F:zinc ion binding"/>
    <property type="evidence" value="ECO:0007669"/>
    <property type="project" value="InterPro"/>
</dbReference>
<proteinExistence type="predicted"/>
<keyword evidence="2" id="KW-0862">Zinc</keyword>